<keyword evidence="2" id="KW-0808">Transferase</keyword>
<name>A0A143YIS0_9LACT</name>
<accession>A0A143YIS0</accession>
<organism evidence="2 3">
    <name type="scientific">Trichococcus palustris</name>
    <dbReference type="NCBI Taxonomy" id="140314"/>
    <lineage>
        <taxon>Bacteria</taxon>
        <taxon>Bacillati</taxon>
        <taxon>Bacillota</taxon>
        <taxon>Bacilli</taxon>
        <taxon>Lactobacillales</taxon>
        <taxon>Carnobacteriaceae</taxon>
        <taxon>Trichococcus</taxon>
    </lineage>
</organism>
<dbReference type="Proteomes" id="UP000242754">
    <property type="component" value="Unassembled WGS sequence"/>
</dbReference>
<dbReference type="STRING" id="140314.SAMN04488076_11238"/>
<gene>
    <name evidence="2" type="ORF">Tpal_1195</name>
</gene>
<reference evidence="2 3" key="1">
    <citation type="submission" date="2016-02" db="EMBL/GenBank/DDBJ databases">
        <authorList>
            <person name="Wen L."/>
            <person name="He K."/>
            <person name="Yang H."/>
        </authorList>
    </citation>
    <scope>NUCLEOTIDE SEQUENCE [LARGE SCALE GENOMIC DNA]</scope>
    <source>
        <strain evidence="2">Trichococcus palustris</strain>
    </source>
</reference>
<evidence type="ECO:0000313" key="3">
    <source>
        <dbReference type="Proteomes" id="UP000242754"/>
    </source>
</evidence>
<dbReference type="GO" id="GO:0016740">
    <property type="term" value="F:transferase activity"/>
    <property type="evidence" value="ECO:0007669"/>
    <property type="project" value="UniProtKB-KW"/>
</dbReference>
<dbReference type="Pfam" id="PF01206">
    <property type="entry name" value="TusA"/>
    <property type="match status" value="1"/>
</dbReference>
<dbReference type="NCBIfam" id="TIGR03527">
    <property type="entry name" value="selenium_YedF"/>
    <property type="match status" value="1"/>
</dbReference>
<dbReference type="InterPro" id="IPR019870">
    <property type="entry name" value="Se_metab_YedF"/>
</dbReference>
<dbReference type="RefSeq" id="WP_087032506.1">
    <property type="nucleotide sequence ID" value="NZ_FJNE01000003.1"/>
</dbReference>
<evidence type="ECO:0000313" key="2">
    <source>
        <dbReference type="EMBL" id="CZQ89922.1"/>
    </source>
</evidence>
<dbReference type="AlphaFoldDB" id="A0A143YIS0"/>
<dbReference type="Gene3D" id="3.30.110.40">
    <property type="entry name" value="TusA-like domain"/>
    <property type="match status" value="1"/>
</dbReference>
<dbReference type="InterPro" id="IPR036868">
    <property type="entry name" value="TusA-like_sf"/>
</dbReference>
<dbReference type="InterPro" id="IPR027396">
    <property type="entry name" value="DsrEFH-like"/>
</dbReference>
<keyword evidence="3" id="KW-1185">Reference proteome</keyword>
<dbReference type="SUPFAM" id="SSF75169">
    <property type="entry name" value="DsrEFH-like"/>
    <property type="match status" value="1"/>
</dbReference>
<sequence>MKKIDAVGQACPMPVILTKRALKEHAGEDILVSVDNEIATQNLAKMAEQLKIGSHIDKINDQLYEVTLTASAGEGIAATGSGVESKATPSEAKGAAAQVAEHAENGYVVILNSASIGSGADELGQTLMKSFIFALSEQEVLPEKILCYNAGAQLTAEGSPVLDDLKAMAAEGVEILTCGICVEFYGLKEKFAVGEITNMYRIVEIERTYKTVSP</sequence>
<feature type="domain" description="UPF0033" evidence="1">
    <location>
        <begin position="2"/>
        <end position="68"/>
    </location>
</feature>
<proteinExistence type="predicted"/>
<dbReference type="InterPro" id="IPR001455">
    <property type="entry name" value="TusA-like"/>
</dbReference>
<dbReference type="OrthoDB" id="9801500at2"/>
<protein>
    <submittedName>
        <fullName evidence="2">Sulfurtransferase tusa</fullName>
    </submittedName>
</protein>
<dbReference type="EMBL" id="FJNE01000003">
    <property type="protein sequence ID" value="CZQ89922.1"/>
    <property type="molecule type" value="Genomic_DNA"/>
</dbReference>
<evidence type="ECO:0000259" key="1">
    <source>
        <dbReference type="Pfam" id="PF01206"/>
    </source>
</evidence>
<dbReference type="SUPFAM" id="SSF64307">
    <property type="entry name" value="SirA-like"/>
    <property type="match status" value="1"/>
</dbReference>